<accession>A0AAV4Q6P7</accession>
<protein>
    <submittedName>
        <fullName evidence="1">Uncharacterized protein</fullName>
    </submittedName>
</protein>
<evidence type="ECO:0000313" key="1">
    <source>
        <dbReference type="EMBL" id="GIY03887.1"/>
    </source>
</evidence>
<evidence type="ECO:0000313" key="2">
    <source>
        <dbReference type="Proteomes" id="UP001054837"/>
    </source>
</evidence>
<name>A0AAV4Q6P7_9ARAC</name>
<dbReference type="AlphaFoldDB" id="A0AAV4Q6P7"/>
<proteinExistence type="predicted"/>
<dbReference type="EMBL" id="BPLQ01003860">
    <property type="protein sequence ID" value="GIY03887.1"/>
    <property type="molecule type" value="Genomic_DNA"/>
</dbReference>
<gene>
    <name evidence="1" type="ORF">CDAR_383581</name>
</gene>
<dbReference type="Proteomes" id="UP001054837">
    <property type="component" value="Unassembled WGS sequence"/>
</dbReference>
<keyword evidence="2" id="KW-1185">Reference proteome</keyword>
<comment type="caution">
    <text evidence="1">The sequence shown here is derived from an EMBL/GenBank/DDBJ whole genome shotgun (WGS) entry which is preliminary data.</text>
</comment>
<sequence>MRVDGRYCFSTHTIDTIVINTRHGALNERIKNAQPTSMSGVRVRVGVMEIDLRKDVPPTFHIYTPGGDPFRIVNATENCLTENCLSIMANLPDVASSKGPSTNLTRRTSIEKGAFFSFKCKKLSLNDR</sequence>
<organism evidence="1 2">
    <name type="scientific">Caerostris darwini</name>
    <dbReference type="NCBI Taxonomy" id="1538125"/>
    <lineage>
        <taxon>Eukaryota</taxon>
        <taxon>Metazoa</taxon>
        <taxon>Ecdysozoa</taxon>
        <taxon>Arthropoda</taxon>
        <taxon>Chelicerata</taxon>
        <taxon>Arachnida</taxon>
        <taxon>Araneae</taxon>
        <taxon>Araneomorphae</taxon>
        <taxon>Entelegynae</taxon>
        <taxon>Araneoidea</taxon>
        <taxon>Araneidae</taxon>
        <taxon>Caerostris</taxon>
    </lineage>
</organism>
<reference evidence="1 2" key="1">
    <citation type="submission" date="2021-06" db="EMBL/GenBank/DDBJ databases">
        <title>Caerostris darwini draft genome.</title>
        <authorList>
            <person name="Kono N."/>
            <person name="Arakawa K."/>
        </authorList>
    </citation>
    <scope>NUCLEOTIDE SEQUENCE [LARGE SCALE GENOMIC DNA]</scope>
</reference>